<dbReference type="InParanoid" id="A0A316YGB8"/>
<dbReference type="Proteomes" id="UP000245768">
    <property type="component" value="Unassembled WGS sequence"/>
</dbReference>
<feature type="compositionally biased region" description="Polar residues" evidence="1">
    <location>
        <begin position="52"/>
        <end position="70"/>
    </location>
</feature>
<feature type="compositionally biased region" description="Low complexity" evidence="1">
    <location>
        <begin position="71"/>
        <end position="87"/>
    </location>
</feature>
<feature type="compositionally biased region" description="Low complexity" evidence="1">
    <location>
        <begin position="35"/>
        <end position="51"/>
    </location>
</feature>
<gene>
    <name evidence="3" type="ORF">FA10DRAFT_303530</name>
</gene>
<dbReference type="EMBL" id="KZ819638">
    <property type="protein sequence ID" value="PWN88580.1"/>
    <property type="molecule type" value="Genomic_DNA"/>
</dbReference>
<dbReference type="AlphaFoldDB" id="A0A316YGB8"/>
<keyword evidence="4" id="KW-1185">Reference proteome</keyword>
<dbReference type="GeneID" id="37047169"/>
<proteinExistence type="predicted"/>
<accession>A0A316YGB8</accession>
<feature type="chain" id="PRO_5016371042" description="Transmembrane protein" evidence="2">
    <location>
        <begin position="28"/>
        <end position="148"/>
    </location>
</feature>
<organism evidence="3 4">
    <name type="scientific">Acaromyces ingoldii</name>
    <dbReference type="NCBI Taxonomy" id="215250"/>
    <lineage>
        <taxon>Eukaryota</taxon>
        <taxon>Fungi</taxon>
        <taxon>Dikarya</taxon>
        <taxon>Basidiomycota</taxon>
        <taxon>Ustilaginomycotina</taxon>
        <taxon>Exobasidiomycetes</taxon>
        <taxon>Exobasidiales</taxon>
        <taxon>Cryptobasidiaceae</taxon>
        <taxon>Acaromyces</taxon>
    </lineage>
</organism>
<dbReference type="RefSeq" id="XP_025375778.1">
    <property type="nucleotide sequence ID" value="XM_025525253.1"/>
</dbReference>
<evidence type="ECO:0000313" key="3">
    <source>
        <dbReference type="EMBL" id="PWN88580.1"/>
    </source>
</evidence>
<protein>
    <recommendedName>
        <fullName evidence="5">Transmembrane protein</fullName>
    </recommendedName>
</protein>
<name>A0A316YGB8_9BASI</name>
<sequence length="148" mass="14301">MLYRFTSILVVAAALCILLLTAQPGAAQNATPAPSSNSNNSSNRSSSTSGNATMSGNVTVSGNSTASGNQTSSSTPTTFPTATIPSTGGFAGTQVAPGPVATGSGGKALGPDDNYIAGAVARYGGGARGLVSLALGVGTLFVAGYLVL</sequence>
<evidence type="ECO:0000256" key="1">
    <source>
        <dbReference type="SAM" id="MobiDB-lite"/>
    </source>
</evidence>
<evidence type="ECO:0000256" key="2">
    <source>
        <dbReference type="SAM" id="SignalP"/>
    </source>
</evidence>
<evidence type="ECO:0000313" key="4">
    <source>
        <dbReference type="Proteomes" id="UP000245768"/>
    </source>
</evidence>
<keyword evidence="2" id="KW-0732">Signal</keyword>
<evidence type="ECO:0008006" key="5">
    <source>
        <dbReference type="Google" id="ProtNLM"/>
    </source>
</evidence>
<reference evidence="3 4" key="1">
    <citation type="journal article" date="2018" name="Mol. Biol. Evol.">
        <title>Broad Genomic Sampling Reveals a Smut Pathogenic Ancestry of the Fungal Clade Ustilaginomycotina.</title>
        <authorList>
            <person name="Kijpornyongpan T."/>
            <person name="Mondo S.J."/>
            <person name="Barry K."/>
            <person name="Sandor L."/>
            <person name="Lee J."/>
            <person name="Lipzen A."/>
            <person name="Pangilinan J."/>
            <person name="LaButti K."/>
            <person name="Hainaut M."/>
            <person name="Henrissat B."/>
            <person name="Grigoriev I.V."/>
            <person name="Spatafora J.W."/>
            <person name="Aime M.C."/>
        </authorList>
    </citation>
    <scope>NUCLEOTIDE SEQUENCE [LARGE SCALE GENOMIC DNA]</scope>
    <source>
        <strain evidence="3 4">MCA 4198</strain>
    </source>
</reference>
<feature type="signal peptide" evidence="2">
    <location>
        <begin position="1"/>
        <end position="27"/>
    </location>
</feature>
<feature type="region of interest" description="Disordered" evidence="1">
    <location>
        <begin position="27"/>
        <end position="97"/>
    </location>
</feature>